<evidence type="ECO:0000256" key="8">
    <source>
        <dbReference type="SAM" id="Phobius"/>
    </source>
</evidence>
<reference evidence="9 10" key="1">
    <citation type="submission" date="2024-12" db="EMBL/GenBank/DDBJ databases">
        <authorList>
            <person name="Lee Y."/>
        </authorList>
    </citation>
    <scope>NUCLEOTIDE SEQUENCE [LARGE SCALE GENOMIC DNA]</scope>
    <source>
        <strain evidence="9 10">03SUJ4</strain>
    </source>
</reference>
<dbReference type="SUPFAM" id="SSF82693">
    <property type="entry name" value="Multidrug efflux transporter AcrB pore domain, PN1, PN2, PC1 and PC2 subdomains"/>
    <property type="match status" value="3"/>
</dbReference>
<dbReference type="PANTHER" id="PTHR32063:SF24">
    <property type="entry name" value="CATION EFFLUX SYSTEM (ACRB_ACRD_ACRF FAMILY)"/>
    <property type="match status" value="1"/>
</dbReference>
<dbReference type="Gene3D" id="3.30.2090.10">
    <property type="entry name" value="Multidrug efflux transporter AcrB TolC docking domain, DN and DC subdomains"/>
    <property type="match status" value="2"/>
</dbReference>
<evidence type="ECO:0000256" key="3">
    <source>
        <dbReference type="ARBA" id="ARBA00022448"/>
    </source>
</evidence>
<evidence type="ECO:0000256" key="7">
    <source>
        <dbReference type="ARBA" id="ARBA00023136"/>
    </source>
</evidence>
<feature type="transmembrane region" description="Helical" evidence="8">
    <location>
        <begin position="336"/>
        <end position="355"/>
    </location>
</feature>
<evidence type="ECO:0000313" key="10">
    <source>
        <dbReference type="Proteomes" id="UP001634747"/>
    </source>
</evidence>
<feature type="transmembrane region" description="Helical" evidence="8">
    <location>
        <begin position="887"/>
        <end position="906"/>
    </location>
</feature>
<keyword evidence="6 8" id="KW-1133">Transmembrane helix</keyword>
<comment type="similarity">
    <text evidence="2">Belongs to the resistance-nodulation-cell division (RND) (TC 2.A.6) family.</text>
</comment>
<keyword evidence="7 8" id="KW-0472">Membrane</keyword>
<feature type="transmembrane region" description="Helical" evidence="8">
    <location>
        <begin position="362"/>
        <end position="382"/>
    </location>
</feature>
<evidence type="ECO:0000256" key="1">
    <source>
        <dbReference type="ARBA" id="ARBA00004651"/>
    </source>
</evidence>
<dbReference type="InterPro" id="IPR027463">
    <property type="entry name" value="AcrB_DN_DC_subdom"/>
</dbReference>
<feature type="transmembrane region" description="Helical" evidence="8">
    <location>
        <begin position="912"/>
        <end position="937"/>
    </location>
</feature>
<dbReference type="NCBIfam" id="TIGR00914">
    <property type="entry name" value="2A0601"/>
    <property type="match status" value="1"/>
</dbReference>
<proteinExistence type="inferred from homology"/>
<evidence type="ECO:0000313" key="9">
    <source>
        <dbReference type="EMBL" id="MFN2977596.1"/>
    </source>
</evidence>
<feature type="transmembrane region" description="Helical" evidence="8">
    <location>
        <begin position="523"/>
        <end position="544"/>
    </location>
</feature>
<evidence type="ECO:0000256" key="6">
    <source>
        <dbReference type="ARBA" id="ARBA00022989"/>
    </source>
</evidence>
<feature type="transmembrane region" description="Helical" evidence="8">
    <location>
        <begin position="438"/>
        <end position="458"/>
    </location>
</feature>
<dbReference type="Gene3D" id="3.30.70.1320">
    <property type="entry name" value="Multidrug efflux transporter AcrB pore domain like"/>
    <property type="match status" value="1"/>
</dbReference>
<feature type="transmembrane region" description="Helical" evidence="8">
    <location>
        <begin position="388"/>
        <end position="411"/>
    </location>
</feature>
<dbReference type="RefSeq" id="WP_344688595.1">
    <property type="nucleotide sequence ID" value="NZ_BAABBH010000003.1"/>
</dbReference>
<sequence>MGKLVAVALRYRILVLLGALFVVAIGIVSLGNLPIDVEPDITPNQVLVLTRAPSLSPLEVEQLLSFPVETAMAGLPGIRRIQSTSKYGLSYVAVYFEDGMDPYFCRNLVNERLTQAKEAIPASVGVPEIGPISTGLGEIYQFKVTGPGKSPMELRTILDWTIAPKMRLVPGVVEINSQGGELKTYEVEVDSDKLTGYRIPLSRVMDALSKNNANAGGAYLERSEQQSLIRGEGLIGSLSDIENIVVSTSPTGTPILIRNIANVHFAPMVRRGFATQDGKGEIVVGVAMMLLGENSRVVADRVKTGLETIQKTLPPGVKIEPLYDRKDLVNRTIHTVSRNLIEGGILVVAVLLLLLGSFRAGLVVSVAIPLSMLVAITGMVQANISGNLMSLGAIDFGLIVDGSVVIIENILRRLHERKPEEPVEETIRRAGVEVAKPIFFGVAIIFLVYVPILTLSGVEGKMFKPMAATVLFALFASLVIALTLMPVLSWYFLRKTGAEKPTWFMRKVDSVYRPLLQHALARPAITAGIAFVLFAASLVAIPFLGAEFIPSLDEGSILVQMYRVPGISISESLHGNQIIETVLREFPEVSRVVSRTGSPEVATDPMAIDQSDVYVFLKPADEWTRGLSKTELIAAMKKRLEEEAPGAAYSFSQPIQMRMQELMEGGSRSDLAIKLYGEDLDTLRKKADQIAAAVSKVKGAADVRAERVAGLPYLRIRIRRDELARHGLDEEAVLDTIQSIGGKPVGEIVEGNRRFALQVRFPQQQRGTVEAISDLRVGDSEGHFIPLAQLADIQEEEGPAQISREGGQRRISVEVNVRGRDLASFVADAQKVVAAKVSIPDGYELEWGGQFEQLKSASRRLMIVVPTALLLIFLLLFFNFQAVLPAALIFLNIPLAATGGIIALTLRRMPFSISAGVGFIALFGIAVLNGIVLLTYIRELRAEGRSVIDAVEQGAETRLRPVLMTALVASLGFIPMAISHGAGAEVQRPLATVVIGGLVTSTLLTLLVLPTLYKWIEERRERKATA</sequence>
<evidence type="ECO:0000256" key="4">
    <source>
        <dbReference type="ARBA" id="ARBA00022475"/>
    </source>
</evidence>
<dbReference type="InterPro" id="IPR001036">
    <property type="entry name" value="Acrflvin-R"/>
</dbReference>
<keyword evidence="4" id="KW-1003">Cell membrane</keyword>
<feature type="transmembrane region" description="Helical" evidence="8">
    <location>
        <begin position="958"/>
        <end position="978"/>
    </location>
</feature>
<dbReference type="Gene3D" id="3.30.70.1440">
    <property type="entry name" value="Multidrug efflux transporter AcrB pore domain"/>
    <property type="match status" value="1"/>
</dbReference>
<dbReference type="PRINTS" id="PR00702">
    <property type="entry name" value="ACRIFLAVINRP"/>
</dbReference>
<dbReference type="EMBL" id="JBJYXY010000002">
    <property type="protein sequence ID" value="MFN2977596.1"/>
    <property type="molecule type" value="Genomic_DNA"/>
</dbReference>
<comment type="subcellular location">
    <subcellularLocation>
        <location evidence="1">Cell membrane</location>
        <topology evidence="1">Multi-pass membrane protein</topology>
    </subcellularLocation>
</comment>
<feature type="transmembrane region" description="Helical" evidence="8">
    <location>
        <begin position="990"/>
        <end position="1013"/>
    </location>
</feature>
<comment type="caution">
    <text evidence="9">The sequence shown here is derived from an EMBL/GenBank/DDBJ whole genome shotgun (WGS) entry which is preliminary data.</text>
</comment>
<dbReference type="SUPFAM" id="SSF82714">
    <property type="entry name" value="Multidrug efflux transporter AcrB TolC docking domain, DN and DC subdomains"/>
    <property type="match status" value="2"/>
</dbReference>
<dbReference type="PANTHER" id="PTHR32063">
    <property type="match status" value="1"/>
</dbReference>
<evidence type="ECO:0000256" key="5">
    <source>
        <dbReference type="ARBA" id="ARBA00022692"/>
    </source>
</evidence>
<feature type="transmembrane region" description="Helical" evidence="8">
    <location>
        <begin position="12"/>
        <end position="35"/>
    </location>
</feature>
<accession>A0ABW9KP78</accession>
<dbReference type="SUPFAM" id="SSF82866">
    <property type="entry name" value="Multidrug efflux transporter AcrB transmembrane domain"/>
    <property type="match status" value="2"/>
</dbReference>
<dbReference type="InterPro" id="IPR004763">
    <property type="entry name" value="CusA-like"/>
</dbReference>
<protein>
    <submittedName>
        <fullName evidence="9">Efflux RND transporter permease subunit</fullName>
    </submittedName>
</protein>
<gene>
    <name evidence="9" type="ORF">ACK2TP_17625</name>
</gene>
<feature type="transmembrane region" description="Helical" evidence="8">
    <location>
        <begin position="470"/>
        <end position="493"/>
    </location>
</feature>
<dbReference type="Pfam" id="PF00873">
    <property type="entry name" value="ACR_tran"/>
    <property type="match status" value="1"/>
</dbReference>
<evidence type="ECO:0000256" key="2">
    <source>
        <dbReference type="ARBA" id="ARBA00010942"/>
    </source>
</evidence>
<name>A0ABW9KP78_9BACT</name>
<keyword evidence="10" id="KW-1185">Reference proteome</keyword>
<organism evidence="9 10">
    <name type="scientific">Terriglobus aquaticus</name>
    <dbReference type="NCBI Taxonomy" id="940139"/>
    <lineage>
        <taxon>Bacteria</taxon>
        <taxon>Pseudomonadati</taxon>
        <taxon>Acidobacteriota</taxon>
        <taxon>Terriglobia</taxon>
        <taxon>Terriglobales</taxon>
        <taxon>Acidobacteriaceae</taxon>
        <taxon>Terriglobus</taxon>
    </lineage>
</organism>
<keyword evidence="5 8" id="KW-0812">Transmembrane</keyword>
<dbReference type="Gene3D" id="3.30.70.1430">
    <property type="entry name" value="Multidrug efflux transporter AcrB pore domain"/>
    <property type="match status" value="2"/>
</dbReference>
<feature type="transmembrane region" description="Helical" evidence="8">
    <location>
        <begin position="861"/>
        <end position="880"/>
    </location>
</feature>
<dbReference type="Proteomes" id="UP001634747">
    <property type="component" value="Unassembled WGS sequence"/>
</dbReference>
<keyword evidence="3" id="KW-0813">Transport</keyword>
<dbReference type="Gene3D" id="1.20.1640.10">
    <property type="entry name" value="Multidrug efflux transporter AcrB transmembrane domain"/>
    <property type="match status" value="2"/>
</dbReference>